<evidence type="ECO:0000256" key="2">
    <source>
        <dbReference type="ARBA" id="ARBA00009477"/>
    </source>
</evidence>
<comment type="caution">
    <text evidence="8">The sequence shown here is derived from an EMBL/GenBank/DDBJ whole genome shotgun (WGS) entry which is preliminary data.</text>
</comment>
<reference evidence="8 9" key="1">
    <citation type="submission" date="2021-10" db="EMBL/GenBank/DDBJ databases">
        <title>Lutispora strain m25 sp. nov., a thermophilic, non-spore-forming bacterium isolated from a lab-scale methanogenic bioreactor digesting anaerobic sludge.</title>
        <authorList>
            <person name="El Houari A."/>
            <person name="Mcdonald J."/>
        </authorList>
    </citation>
    <scope>NUCLEOTIDE SEQUENCE [LARGE SCALE GENOMIC DNA]</scope>
    <source>
        <strain evidence="9">m25</strain>
    </source>
</reference>
<comment type="subcellular location">
    <subcellularLocation>
        <location evidence="1">Cell envelope</location>
    </subcellularLocation>
</comment>
<proteinExistence type="inferred from homology"/>
<evidence type="ECO:0000256" key="3">
    <source>
        <dbReference type="ARBA" id="ARBA00023054"/>
    </source>
</evidence>
<dbReference type="InterPro" id="IPR058636">
    <property type="entry name" value="Beta-barrel_YknX"/>
</dbReference>
<dbReference type="Gene3D" id="2.40.420.20">
    <property type="match status" value="1"/>
</dbReference>
<keyword evidence="3 4" id="KW-0175">Coiled coil</keyword>
<dbReference type="InterPro" id="IPR006143">
    <property type="entry name" value="RND_pump_MFP"/>
</dbReference>
<name>A0ABT1NDT5_9FIRM</name>
<dbReference type="InterPro" id="IPR058639">
    <property type="entry name" value="BSH_YknX-like"/>
</dbReference>
<dbReference type="Gene3D" id="1.10.287.470">
    <property type="entry name" value="Helix hairpin bin"/>
    <property type="match status" value="2"/>
</dbReference>
<comment type="similarity">
    <text evidence="2">Belongs to the membrane fusion protein (MFP) (TC 8.A.1) family.</text>
</comment>
<organism evidence="8 9">
    <name type="scientific">Lutispora saccharofermentans</name>
    <dbReference type="NCBI Taxonomy" id="3024236"/>
    <lineage>
        <taxon>Bacteria</taxon>
        <taxon>Bacillati</taxon>
        <taxon>Bacillota</taxon>
        <taxon>Clostridia</taxon>
        <taxon>Lutisporales</taxon>
        <taxon>Lutisporaceae</taxon>
        <taxon>Lutispora</taxon>
    </lineage>
</organism>
<evidence type="ECO:0000313" key="9">
    <source>
        <dbReference type="Proteomes" id="UP001651880"/>
    </source>
</evidence>
<dbReference type="EMBL" id="JAJEKE010000005">
    <property type="protein sequence ID" value="MCQ1529420.1"/>
    <property type="molecule type" value="Genomic_DNA"/>
</dbReference>
<evidence type="ECO:0000259" key="5">
    <source>
        <dbReference type="Pfam" id="PF25984"/>
    </source>
</evidence>
<dbReference type="Pfam" id="PF25990">
    <property type="entry name" value="Beta-barrel_YknX"/>
    <property type="match status" value="1"/>
</dbReference>
<dbReference type="PANTHER" id="PTHR32347">
    <property type="entry name" value="EFFLUX SYSTEM COMPONENT YKNX-RELATED"/>
    <property type="match status" value="1"/>
</dbReference>
<keyword evidence="9" id="KW-1185">Reference proteome</keyword>
<feature type="domain" description="YknX-like C-terminal permuted SH3-like" evidence="6">
    <location>
        <begin position="364"/>
        <end position="420"/>
    </location>
</feature>
<dbReference type="NCBIfam" id="TIGR01730">
    <property type="entry name" value="RND_mfp"/>
    <property type="match status" value="1"/>
</dbReference>
<sequence length="425" mass="47063">MKKRKKLVIIIAVILIIAVFFASRAALSAKNDVKIVNTADAAKKSLVQSISIAGNIKANESEEIMLPSTQKVQEVLVKEGQDVEKGQLLVKLDASDLNSQLKKSRISLDLAKRELEKLKDDDNSTVKKTMENSVKQAELNLQSTKSKYEDAKRKHEQNIKLYEAGFISKNEFESSKSALDDLQTTMMNMELALDNAQNSLKDFDDKIYQQEKQIEMSNADLESLQKNITDSNVKANISGTIVKIDAKNDQYPSAGSSILIYDQSQYKVELKVSQYDAVSLKEGQRATIKIKGLDKIYEGQVTKIGESAIVEMSGTNKETKVLAEITLSNADEQIKAGYEADAEIVLQDKQNSIAVNFEAVQTDAEGKKYIFVLENNIAKKRIIETGLETDFEIEITTGLKEGEKYITSPPAGLQDGETVKTIGGM</sequence>
<dbReference type="Pfam" id="PF25984">
    <property type="entry name" value="BSH_YknX"/>
    <property type="match status" value="1"/>
</dbReference>
<evidence type="ECO:0000259" key="7">
    <source>
        <dbReference type="Pfam" id="PF25990"/>
    </source>
</evidence>
<dbReference type="Pfam" id="PF25989">
    <property type="entry name" value="YknX_C"/>
    <property type="match status" value="1"/>
</dbReference>
<evidence type="ECO:0000256" key="1">
    <source>
        <dbReference type="ARBA" id="ARBA00004196"/>
    </source>
</evidence>
<dbReference type="Gene3D" id="2.40.30.170">
    <property type="match status" value="1"/>
</dbReference>
<accession>A0ABT1NDT5</accession>
<evidence type="ECO:0000259" key="6">
    <source>
        <dbReference type="Pfam" id="PF25989"/>
    </source>
</evidence>
<dbReference type="PANTHER" id="PTHR32347:SF14">
    <property type="entry name" value="EFFLUX SYSTEM COMPONENT YKNX-RELATED"/>
    <property type="match status" value="1"/>
</dbReference>
<feature type="coiled-coil region" evidence="4">
    <location>
        <begin position="179"/>
        <end position="227"/>
    </location>
</feature>
<feature type="domain" description="YknX-like barrel-sandwich hybrid" evidence="5">
    <location>
        <begin position="68"/>
        <end position="250"/>
    </location>
</feature>
<dbReference type="Proteomes" id="UP001651880">
    <property type="component" value="Unassembled WGS sequence"/>
</dbReference>
<evidence type="ECO:0000256" key="4">
    <source>
        <dbReference type="SAM" id="Coils"/>
    </source>
</evidence>
<protein>
    <submittedName>
        <fullName evidence="8">Efflux RND transporter periplasmic adaptor subunit</fullName>
    </submittedName>
</protein>
<dbReference type="InterPro" id="IPR050465">
    <property type="entry name" value="UPF0194_transport"/>
</dbReference>
<dbReference type="RefSeq" id="WP_255226940.1">
    <property type="nucleotide sequence ID" value="NZ_JAJEKE010000005.1"/>
</dbReference>
<feature type="domain" description="YknX-like beta-barrel" evidence="7">
    <location>
        <begin position="266"/>
        <end position="344"/>
    </location>
</feature>
<dbReference type="Gene3D" id="2.40.50.100">
    <property type="match status" value="1"/>
</dbReference>
<feature type="coiled-coil region" evidence="4">
    <location>
        <begin position="94"/>
        <end position="154"/>
    </location>
</feature>
<dbReference type="SUPFAM" id="SSF111369">
    <property type="entry name" value="HlyD-like secretion proteins"/>
    <property type="match status" value="1"/>
</dbReference>
<gene>
    <name evidence="8" type="ORF">LJD61_07615</name>
</gene>
<dbReference type="InterPro" id="IPR058637">
    <property type="entry name" value="YknX-like_C"/>
</dbReference>
<evidence type="ECO:0000313" key="8">
    <source>
        <dbReference type="EMBL" id="MCQ1529420.1"/>
    </source>
</evidence>